<dbReference type="GO" id="GO:0098797">
    <property type="term" value="C:plasma membrane protein complex"/>
    <property type="evidence" value="ECO:0007669"/>
    <property type="project" value="TreeGrafter"/>
</dbReference>
<feature type="transmembrane region" description="Helical" evidence="7">
    <location>
        <begin position="313"/>
        <end position="340"/>
    </location>
</feature>
<proteinExistence type="inferred from homology"/>
<comment type="similarity">
    <text evidence="2">Belongs to the ABC-4 integral membrane protein family. LolC/E subfamily.</text>
</comment>
<dbReference type="EMBL" id="MWQY01000013">
    <property type="protein sequence ID" value="ORC34446.1"/>
    <property type="molecule type" value="Genomic_DNA"/>
</dbReference>
<evidence type="ECO:0000313" key="11">
    <source>
        <dbReference type="Proteomes" id="UP000192343"/>
    </source>
</evidence>
<feature type="transmembrane region" description="Helical" evidence="7">
    <location>
        <begin position="393"/>
        <end position="418"/>
    </location>
</feature>
<dbReference type="PANTHER" id="PTHR30489">
    <property type="entry name" value="LIPOPROTEIN-RELEASING SYSTEM TRANSMEMBRANE PROTEIN LOLE"/>
    <property type="match status" value="1"/>
</dbReference>
<evidence type="ECO:0000259" key="9">
    <source>
        <dbReference type="Pfam" id="PF12704"/>
    </source>
</evidence>
<dbReference type="STRING" id="1963862.B4O97_12450"/>
<comment type="subcellular location">
    <subcellularLocation>
        <location evidence="1">Cell membrane</location>
        <topology evidence="1">Multi-pass membrane protein</topology>
    </subcellularLocation>
</comment>
<reference evidence="10 11" key="1">
    <citation type="submission" date="2017-03" db="EMBL/GenBank/DDBJ databases">
        <title>Draft Genome sequence of Marispirochaeta sp. strain JC444.</title>
        <authorList>
            <person name="Shivani Y."/>
            <person name="Subhash Y."/>
            <person name="Sasikala C."/>
            <person name="Ramana C."/>
        </authorList>
    </citation>
    <scope>NUCLEOTIDE SEQUENCE [LARGE SCALE GENOMIC DNA]</scope>
    <source>
        <strain evidence="10 11">JC444</strain>
    </source>
</reference>
<dbReference type="InterPro" id="IPR051447">
    <property type="entry name" value="Lipoprotein-release_system"/>
</dbReference>
<keyword evidence="5 7" id="KW-1133">Transmembrane helix</keyword>
<dbReference type="Pfam" id="PF02687">
    <property type="entry name" value="FtsX"/>
    <property type="match status" value="1"/>
</dbReference>
<evidence type="ECO:0000256" key="2">
    <source>
        <dbReference type="ARBA" id="ARBA00005236"/>
    </source>
</evidence>
<evidence type="ECO:0000256" key="6">
    <source>
        <dbReference type="ARBA" id="ARBA00023136"/>
    </source>
</evidence>
<keyword evidence="4 7" id="KW-0812">Transmembrane</keyword>
<gene>
    <name evidence="10" type="ORF">B4O97_12450</name>
</gene>
<dbReference type="PANTHER" id="PTHR30489:SF0">
    <property type="entry name" value="LIPOPROTEIN-RELEASING SYSTEM TRANSMEMBRANE PROTEIN LOLE"/>
    <property type="match status" value="1"/>
</dbReference>
<dbReference type="Proteomes" id="UP000192343">
    <property type="component" value="Unassembled WGS sequence"/>
</dbReference>
<feature type="domain" description="ABC3 transporter permease C-terminal" evidence="8">
    <location>
        <begin position="271"/>
        <end position="421"/>
    </location>
</feature>
<evidence type="ECO:0000313" key="10">
    <source>
        <dbReference type="EMBL" id="ORC34446.1"/>
    </source>
</evidence>
<keyword evidence="11" id="KW-1185">Reference proteome</keyword>
<feature type="transmembrane region" description="Helical" evidence="7">
    <location>
        <begin position="268"/>
        <end position="293"/>
    </location>
</feature>
<evidence type="ECO:0000259" key="8">
    <source>
        <dbReference type="Pfam" id="PF02687"/>
    </source>
</evidence>
<feature type="transmembrane region" description="Helical" evidence="7">
    <location>
        <begin position="28"/>
        <end position="49"/>
    </location>
</feature>
<evidence type="ECO:0000256" key="5">
    <source>
        <dbReference type="ARBA" id="ARBA00022989"/>
    </source>
</evidence>
<accession>A0A1Y1RW92</accession>
<comment type="caution">
    <text evidence="10">The sequence shown here is derived from an EMBL/GenBank/DDBJ whole genome shotgun (WGS) entry which is preliminary data.</text>
</comment>
<dbReference type="RefSeq" id="WP_083051261.1">
    <property type="nucleotide sequence ID" value="NZ_MWQY01000013.1"/>
</dbReference>
<dbReference type="Pfam" id="PF12704">
    <property type="entry name" value="MacB_PCD"/>
    <property type="match status" value="1"/>
</dbReference>
<dbReference type="InterPro" id="IPR025857">
    <property type="entry name" value="MacB_PCD"/>
</dbReference>
<keyword evidence="6 7" id="KW-0472">Membrane</keyword>
<dbReference type="GO" id="GO:0044874">
    <property type="term" value="P:lipoprotein localization to outer membrane"/>
    <property type="evidence" value="ECO:0007669"/>
    <property type="project" value="TreeGrafter"/>
</dbReference>
<evidence type="ECO:0000256" key="1">
    <source>
        <dbReference type="ARBA" id="ARBA00004651"/>
    </source>
</evidence>
<organism evidence="10 11">
    <name type="scientific">Marispirochaeta aestuarii</name>
    <dbReference type="NCBI Taxonomy" id="1963862"/>
    <lineage>
        <taxon>Bacteria</taxon>
        <taxon>Pseudomonadati</taxon>
        <taxon>Spirochaetota</taxon>
        <taxon>Spirochaetia</taxon>
        <taxon>Spirochaetales</taxon>
        <taxon>Spirochaetaceae</taxon>
        <taxon>Marispirochaeta</taxon>
    </lineage>
</organism>
<dbReference type="OrthoDB" id="368479at2"/>
<dbReference type="AlphaFoldDB" id="A0A1Y1RW92"/>
<evidence type="ECO:0000256" key="4">
    <source>
        <dbReference type="ARBA" id="ARBA00022692"/>
    </source>
</evidence>
<dbReference type="InterPro" id="IPR003838">
    <property type="entry name" value="ABC3_permease_C"/>
</dbReference>
<protein>
    <recommendedName>
        <fullName evidence="12">ABC3 transporter permease protein domain-containing protein</fullName>
    </recommendedName>
</protein>
<sequence>MFSAPLMIARRLVFRRERRISSHLKGTVLGISLSLIPLILVMIVSSGMIKGITARFLELGTFHLQARSYNQDVPWQDIGNQLAEEHGIKAAFPVIQGLGMLYSPRGRVGVTLKGFTPDMWEKDQGFRDFMIVEAGEFDLSDPEGIVVTSGVAESLGVEVGDRVKLLTSRTSSSGALFLRPSFFTLKGICSTGYYELDALTAYIPYTRADSILRGQGTHYIGMKIEEPFSGIREIKGRLAGDLGMDWYILDWQELQRPMYSSFETSRNLILLIMALIVLVATLNISATLGMLVLENQEQIAILKATGSSGFQVGLVFIIAGLLTGLAGVLPGLAFGLLLAVNINGIIFALESTLNFTVLIISRLSPLSGAPVSLDLFDSSYYLETIPVELDPVSLWLAVLFTLSVSCAAAIIPALRAASVQPMEILRRR</sequence>
<keyword evidence="3" id="KW-1003">Cell membrane</keyword>
<name>A0A1Y1RW92_9SPIO</name>
<evidence type="ECO:0000256" key="7">
    <source>
        <dbReference type="SAM" id="Phobius"/>
    </source>
</evidence>
<evidence type="ECO:0008006" key="12">
    <source>
        <dbReference type="Google" id="ProtNLM"/>
    </source>
</evidence>
<evidence type="ECO:0000256" key="3">
    <source>
        <dbReference type="ARBA" id="ARBA00022475"/>
    </source>
</evidence>
<feature type="domain" description="MacB-like periplasmic core" evidence="9">
    <location>
        <begin position="27"/>
        <end position="224"/>
    </location>
</feature>